<dbReference type="EMBL" id="JBEPLY010000028">
    <property type="protein sequence ID" value="MET3602213.1"/>
    <property type="molecule type" value="Genomic_DNA"/>
</dbReference>
<proteinExistence type="predicted"/>
<name>A0ABV2IH08_9HYPH</name>
<protein>
    <submittedName>
        <fullName evidence="1">Uncharacterized protein</fullName>
    </submittedName>
</protein>
<keyword evidence="2" id="KW-1185">Reference proteome</keyword>
<sequence length="499" mass="55006">MTRTLIGLDYAGVASVKVSTDAYDPATTPDTTYGAWLYNSKFDPVRYWGATTITDAGGAPDEQYFPAGSNGSNYQLLITNYALTYYYFRNSWFDGLYYSMPVFSKKIVSFSGRFSGRIVRQYFGYEGRSGYLASTGAWSPGWYQGYYNNGILTPPFGDGTWSYPDYDENGNPSSNLVIQVWNLPGNVEPILDPPLDPVAGQTSVIIDSTTCRVAKPGYDANTASESQLAFDSSVLPIKVVAANDVAVPSGVSSVPVGSVPDDCLVDVHFYNGADIYYPVSPFLGANDPSIGAEYWLSGGQLHFDNSYGACRARYMVYASNNAGPTYGDNGVIRQFNDGARDVVQFLRPGAGADPNFADIILDTRWPALRIVKQGYIPITADGYQEWAVSFDAGGAWPFIKYMTVHGGYSSSGENWSAMIREPYVKRLYTNTPGSAGGAAGDTTYCRLSSTEARFYTYRGNPVRMFYADFEDYDNRRLSYRYDEAPIQGIRYYIFGIPQP</sequence>
<reference evidence="1 2" key="1">
    <citation type="submission" date="2024-06" db="EMBL/GenBank/DDBJ databases">
        <title>Genomic Encyclopedia of Type Strains, Phase IV (KMG-IV): sequencing the most valuable type-strain genomes for metagenomic binning, comparative biology and taxonomic classification.</title>
        <authorList>
            <person name="Goeker M."/>
        </authorList>
    </citation>
    <scope>NUCLEOTIDE SEQUENCE [LARGE SCALE GENOMIC DNA]</scope>
    <source>
        <strain evidence="1 2">DSM 28102</strain>
    </source>
</reference>
<evidence type="ECO:0000313" key="2">
    <source>
        <dbReference type="Proteomes" id="UP001549164"/>
    </source>
</evidence>
<gene>
    <name evidence="1" type="ORF">ABID12_004187</name>
</gene>
<comment type="caution">
    <text evidence="1">The sequence shown here is derived from an EMBL/GenBank/DDBJ whole genome shotgun (WGS) entry which is preliminary data.</text>
</comment>
<dbReference type="RefSeq" id="WP_354435956.1">
    <property type="nucleotide sequence ID" value="NZ_JBEPLY010000028.1"/>
</dbReference>
<organism evidence="1 2">
    <name type="scientific">Martelella mangrovi</name>
    <dbReference type="NCBI Taxonomy" id="1397477"/>
    <lineage>
        <taxon>Bacteria</taxon>
        <taxon>Pseudomonadati</taxon>
        <taxon>Pseudomonadota</taxon>
        <taxon>Alphaproteobacteria</taxon>
        <taxon>Hyphomicrobiales</taxon>
        <taxon>Aurantimonadaceae</taxon>
        <taxon>Martelella</taxon>
    </lineage>
</organism>
<dbReference type="Proteomes" id="UP001549164">
    <property type="component" value="Unassembled WGS sequence"/>
</dbReference>
<accession>A0ABV2IH08</accession>
<evidence type="ECO:0000313" key="1">
    <source>
        <dbReference type="EMBL" id="MET3602213.1"/>
    </source>
</evidence>